<reference evidence="4 5" key="1">
    <citation type="submission" date="2023-08" db="EMBL/GenBank/DDBJ databases">
        <title>A Necator americanus chromosomal reference genome.</title>
        <authorList>
            <person name="Ilik V."/>
            <person name="Petrzelkova K.J."/>
            <person name="Pardy F."/>
            <person name="Fuh T."/>
            <person name="Niatou-Singa F.S."/>
            <person name="Gouil Q."/>
            <person name="Baker L."/>
            <person name="Ritchie M.E."/>
            <person name="Jex A.R."/>
            <person name="Gazzola D."/>
            <person name="Li H."/>
            <person name="Toshio Fujiwara R."/>
            <person name="Zhan B."/>
            <person name="Aroian R.V."/>
            <person name="Pafco B."/>
            <person name="Schwarz E.M."/>
        </authorList>
    </citation>
    <scope>NUCLEOTIDE SEQUENCE [LARGE SCALE GENOMIC DNA]</scope>
    <source>
        <strain evidence="4 5">Aroian</strain>
        <tissue evidence="4">Whole animal</tissue>
    </source>
</reference>
<evidence type="ECO:0000256" key="2">
    <source>
        <dbReference type="SAM" id="Coils"/>
    </source>
</evidence>
<sequence>MELKQARQVDELTKRLGLLAENVERNGDTARLACHPEKERGLEEGRYRLHQHHKAHTLAISRYCEQQQLVAVASPGTWEVNGNGNVHCVEKQYCSCDEKVSSTITARDQCGACPYDFACSCSMDEKSGVSCVHVHAALLYAAAGYRSRQYALPSVVSRKAEDGPYSSDGDEEVIEVVVEDHVENEKECTQMGLEEAKSRLEEFRKMIDDLARNVEESENNVRLARHPEHVHLRKAEQAKRKPVLDVPDCAQDEKDACAVCLRIQPISSSTNHQICWIQCPTCED</sequence>
<proteinExistence type="predicted"/>
<gene>
    <name evidence="4" type="primary">Necator_chrX.g23069</name>
    <name evidence="4" type="ORF">RB195_022906</name>
</gene>
<dbReference type="PROSITE" id="PS50966">
    <property type="entry name" value="ZF_SWIM"/>
    <property type="match status" value="1"/>
</dbReference>
<keyword evidence="1" id="KW-0863">Zinc-finger</keyword>
<comment type="caution">
    <text evidence="4">The sequence shown here is derived from an EMBL/GenBank/DDBJ whole genome shotgun (WGS) entry which is preliminary data.</text>
</comment>
<evidence type="ECO:0000313" key="4">
    <source>
        <dbReference type="EMBL" id="KAK6761984.1"/>
    </source>
</evidence>
<feature type="coiled-coil region" evidence="2">
    <location>
        <begin position="193"/>
        <end position="220"/>
    </location>
</feature>
<keyword evidence="2" id="KW-0175">Coiled coil</keyword>
<feature type="domain" description="SWIM-type" evidence="3">
    <location>
        <begin position="104"/>
        <end position="142"/>
    </location>
</feature>
<organism evidence="4 5">
    <name type="scientific">Necator americanus</name>
    <name type="common">Human hookworm</name>
    <dbReference type="NCBI Taxonomy" id="51031"/>
    <lineage>
        <taxon>Eukaryota</taxon>
        <taxon>Metazoa</taxon>
        <taxon>Ecdysozoa</taxon>
        <taxon>Nematoda</taxon>
        <taxon>Chromadorea</taxon>
        <taxon>Rhabditida</taxon>
        <taxon>Rhabditina</taxon>
        <taxon>Rhabditomorpha</taxon>
        <taxon>Strongyloidea</taxon>
        <taxon>Ancylostomatidae</taxon>
        <taxon>Bunostominae</taxon>
        <taxon>Necator</taxon>
    </lineage>
</organism>
<name>A0ABR1EH20_NECAM</name>
<dbReference type="InterPro" id="IPR007527">
    <property type="entry name" value="Znf_SWIM"/>
</dbReference>
<evidence type="ECO:0000259" key="3">
    <source>
        <dbReference type="PROSITE" id="PS50966"/>
    </source>
</evidence>
<evidence type="ECO:0000313" key="5">
    <source>
        <dbReference type="Proteomes" id="UP001303046"/>
    </source>
</evidence>
<keyword evidence="1" id="KW-0479">Metal-binding</keyword>
<evidence type="ECO:0000256" key="1">
    <source>
        <dbReference type="PROSITE-ProRule" id="PRU00325"/>
    </source>
</evidence>
<dbReference type="EMBL" id="JAVFWL010000006">
    <property type="protein sequence ID" value="KAK6761984.1"/>
    <property type="molecule type" value="Genomic_DNA"/>
</dbReference>
<dbReference type="Proteomes" id="UP001303046">
    <property type="component" value="Unassembled WGS sequence"/>
</dbReference>
<protein>
    <recommendedName>
        <fullName evidence="3">SWIM-type domain-containing protein</fullName>
    </recommendedName>
</protein>
<keyword evidence="5" id="KW-1185">Reference proteome</keyword>
<keyword evidence="1" id="KW-0862">Zinc</keyword>
<accession>A0ABR1EH20</accession>